<feature type="compositionally biased region" description="Polar residues" evidence="2">
    <location>
        <begin position="251"/>
        <end position="265"/>
    </location>
</feature>
<reference evidence="3 4" key="1">
    <citation type="submission" date="2024-02" db="EMBL/GenBank/DDBJ databases">
        <authorList>
            <person name="Vignale AGUSTIN F."/>
            <person name="Sosa J E."/>
            <person name="Modenutti C."/>
        </authorList>
    </citation>
    <scope>NUCLEOTIDE SEQUENCE [LARGE SCALE GENOMIC DNA]</scope>
</reference>
<organism evidence="3 4">
    <name type="scientific">Ilex paraguariensis</name>
    <name type="common">yerba mate</name>
    <dbReference type="NCBI Taxonomy" id="185542"/>
    <lineage>
        <taxon>Eukaryota</taxon>
        <taxon>Viridiplantae</taxon>
        <taxon>Streptophyta</taxon>
        <taxon>Embryophyta</taxon>
        <taxon>Tracheophyta</taxon>
        <taxon>Spermatophyta</taxon>
        <taxon>Magnoliopsida</taxon>
        <taxon>eudicotyledons</taxon>
        <taxon>Gunneridae</taxon>
        <taxon>Pentapetalae</taxon>
        <taxon>asterids</taxon>
        <taxon>campanulids</taxon>
        <taxon>Aquifoliales</taxon>
        <taxon>Aquifoliaceae</taxon>
        <taxon>Ilex</taxon>
    </lineage>
</organism>
<sequence>MELKLHPELKEPLSALCSDPKTTIVVLSGSSRNVLDDNFSEYNMWLAAENGMFLRSTRGAWMTTMPEHLNMEWVDSVKHVFEYFTERTPRSHFELRDTSLVWNYKYADVEFGRLQARDMLQHLWTGPISNASVDVVQGSRTVEVRAVGVTKGAAIDRILGEIVHSKAVSTPIDYVLCIGHFLGKDEDVFTFFKPDLPSDGLGLPRSKVSEALKLSEERRLALKLPSGRSSSKSSHTKNQRPSPNPEKKNTNHVSGSGRRSSPANTSWNVLDLKKENYFSCSVGRTSTNAGFLLGSSDDVVAFLKDMAETYLSSSPSLQ</sequence>
<dbReference type="Pfam" id="PF02358">
    <property type="entry name" value="Trehalose_PPase"/>
    <property type="match status" value="1"/>
</dbReference>
<dbReference type="EMBL" id="CAUOFW020000336">
    <property type="protein sequence ID" value="CAK9134172.1"/>
    <property type="molecule type" value="Genomic_DNA"/>
</dbReference>
<dbReference type="AlphaFoldDB" id="A0ABC8QWE9"/>
<dbReference type="FunFam" id="3.30.70.1020:FF:000001">
    <property type="entry name" value="Alpha,alpha-trehalose-phosphate synthase [UDP-forming] 1"/>
    <property type="match status" value="1"/>
</dbReference>
<dbReference type="SUPFAM" id="SSF56784">
    <property type="entry name" value="HAD-like"/>
    <property type="match status" value="1"/>
</dbReference>
<dbReference type="FunFam" id="3.40.50.1000:FF:000100">
    <property type="entry name" value="Alpha,alpha-trehalose-phosphate synthase"/>
    <property type="match status" value="1"/>
</dbReference>
<accession>A0ABC8QWE9</accession>
<evidence type="ECO:0000313" key="3">
    <source>
        <dbReference type="EMBL" id="CAK9134172.1"/>
    </source>
</evidence>
<proteinExistence type="inferred from homology"/>
<name>A0ABC8QWE9_9AQUA</name>
<dbReference type="InterPro" id="IPR003337">
    <property type="entry name" value="Trehalose_PPase"/>
</dbReference>
<gene>
    <name evidence="3" type="ORF">ILEXP_LOCUS1103</name>
</gene>
<evidence type="ECO:0000256" key="2">
    <source>
        <dbReference type="SAM" id="MobiDB-lite"/>
    </source>
</evidence>
<dbReference type="PANTHER" id="PTHR10788">
    <property type="entry name" value="TREHALOSE-6-PHOSPHATE SYNTHASE"/>
    <property type="match status" value="1"/>
</dbReference>
<evidence type="ECO:0000256" key="1">
    <source>
        <dbReference type="ARBA" id="ARBA00005409"/>
    </source>
</evidence>
<comment type="similarity">
    <text evidence="1">In the N-terminal section; belongs to the glycosyltransferase 20 family.</text>
</comment>
<comment type="caution">
    <text evidence="3">The sequence shown here is derived from an EMBL/GenBank/DDBJ whole genome shotgun (WGS) entry which is preliminary data.</text>
</comment>
<dbReference type="Gene3D" id="3.30.70.1020">
    <property type="entry name" value="Trehalose-6-phosphate phosphatase related protein, domain 2"/>
    <property type="match status" value="1"/>
</dbReference>
<dbReference type="PANTHER" id="PTHR10788:SF130">
    <property type="entry name" value="ALPHA,ALPHA-TREHALOSE-PHOSPHATE SYNTHASE [UDP-FORMING] 1"/>
    <property type="match status" value="1"/>
</dbReference>
<evidence type="ECO:0008006" key="5">
    <source>
        <dbReference type="Google" id="ProtNLM"/>
    </source>
</evidence>
<dbReference type="CDD" id="cd01627">
    <property type="entry name" value="HAD_TPP"/>
    <property type="match status" value="1"/>
</dbReference>
<dbReference type="InterPro" id="IPR023214">
    <property type="entry name" value="HAD_sf"/>
</dbReference>
<keyword evidence="4" id="KW-1185">Reference proteome</keyword>
<dbReference type="GO" id="GO:0005991">
    <property type="term" value="P:trehalose metabolic process"/>
    <property type="evidence" value="ECO:0007669"/>
    <property type="project" value="UniProtKB-ARBA"/>
</dbReference>
<evidence type="ECO:0000313" key="4">
    <source>
        <dbReference type="Proteomes" id="UP001642360"/>
    </source>
</evidence>
<feature type="region of interest" description="Disordered" evidence="2">
    <location>
        <begin position="223"/>
        <end position="265"/>
    </location>
</feature>
<protein>
    <recommendedName>
        <fullName evidence="5">Trehalose-phosphatase</fullName>
    </recommendedName>
</protein>
<dbReference type="InterPro" id="IPR036412">
    <property type="entry name" value="HAD-like_sf"/>
</dbReference>
<dbReference type="InterPro" id="IPR001830">
    <property type="entry name" value="Glyco_trans_20"/>
</dbReference>
<dbReference type="Proteomes" id="UP001642360">
    <property type="component" value="Unassembled WGS sequence"/>
</dbReference>
<dbReference type="Gene3D" id="3.40.50.1000">
    <property type="entry name" value="HAD superfamily/HAD-like"/>
    <property type="match status" value="1"/>
</dbReference>